<evidence type="ECO:0000313" key="2">
    <source>
        <dbReference type="EMBL" id="WOL07653.1"/>
    </source>
</evidence>
<dbReference type="Proteomes" id="UP001327560">
    <property type="component" value="Chromosome 5"/>
</dbReference>
<dbReference type="AlphaFoldDB" id="A0AAQ3KF26"/>
<sequence>MKIHHYLWWLIITAYLKFFFTKYGGPKAKKRANKTMEAAIDEQGRSFNFRREVHLGGGGIDQVLHFVIVRVVEAAILLQREFQRAQRTADAEEQQREFKRGELDPRSDCLLQEVAATVENNLGTQARRYSLKSEIKAIRVHGNKNSSSVLFVKHHTRYGHFFLFLTLGSTKTLPLCL</sequence>
<feature type="transmembrane region" description="Helical" evidence="1">
    <location>
        <begin position="6"/>
        <end position="25"/>
    </location>
</feature>
<evidence type="ECO:0000256" key="1">
    <source>
        <dbReference type="SAM" id="Phobius"/>
    </source>
</evidence>
<keyword evidence="3" id="KW-1185">Reference proteome</keyword>
<name>A0AAQ3KF26_9LILI</name>
<keyword evidence="1" id="KW-0472">Membrane</keyword>
<reference evidence="2 3" key="1">
    <citation type="submission" date="2023-10" db="EMBL/GenBank/DDBJ databases">
        <title>Chromosome-scale genome assembly provides insights into flower coloration mechanisms of Canna indica.</title>
        <authorList>
            <person name="Li C."/>
        </authorList>
    </citation>
    <scope>NUCLEOTIDE SEQUENCE [LARGE SCALE GENOMIC DNA]</scope>
    <source>
        <tissue evidence="2">Flower</tissue>
    </source>
</reference>
<keyword evidence="1" id="KW-1133">Transmembrane helix</keyword>
<gene>
    <name evidence="2" type="ORF">Cni_G16400</name>
</gene>
<organism evidence="2 3">
    <name type="scientific">Canna indica</name>
    <name type="common">Indian-shot</name>
    <dbReference type="NCBI Taxonomy" id="4628"/>
    <lineage>
        <taxon>Eukaryota</taxon>
        <taxon>Viridiplantae</taxon>
        <taxon>Streptophyta</taxon>
        <taxon>Embryophyta</taxon>
        <taxon>Tracheophyta</taxon>
        <taxon>Spermatophyta</taxon>
        <taxon>Magnoliopsida</taxon>
        <taxon>Liliopsida</taxon>
        <taxon>Zingiberales</taxon>
        <taxon>Cannaceae</taxon>
        <taxon>Canna</taxon>
    </lineage>
</organism>
<accession>A0AAQ3KF26</accession>
<proteinExistence type="predicted"/>
<dbReference type="EMBL" id="CP136894">
    <property type="protein sequence ID" value="WOL07653.1"/>
    <property type="molecule type" value="Genomic_DNA"/>
</dbReference>
<keyword evidence="1" id="KW-0812">Transmembrane</keyword>
<protein>
    <submittedName>
        <fullName evidence="2">Uncharacterized protein</fullName>
    </submittedName>
</protein>
<evidence type="ECO:0000313" key="3">
    <source>
        <dbReference type="Proteomes" id="UP001327560"/>
    </source>
</evidence>